<proteinExistence type="predicted"/>
<protein>
    <recommendedName>
        <fullName evidence="4">DUF3619 domain-containing protein</fullName>
    </recommendedName>
</protein>
<dbReference type="Pfam" id="PF12279">
    <property type="entry name" value="DUF3619"/>
    <property type="match status" value="1"/>
</dbReference>
<keyword evidence="1" id="KW-0812">Transmembrane</keyword>
<keyword evidence="1" id="KW-0472">Membrane</keyword>
<evidence type="ECO:0000313" key="3">
    <source>
        <dbReference type="Proteomes" id="UP000012179"/>
    </source>
</evidence>
<organism evidence="2 3">
    <name type="scientific">Nitrosospira lacus</name>
    <dbReference type="NCBI Taxonomy" id="1288494"/>
    <lineage>
        <taxon>Bacteria</taxon>
        <taxon>Pseudomonadati</taxon>
        <taxon>Pseudomonadota</taxon>
        <taxon>Betaproteobacteria</taxon>
        <taxon>Nitrosomonadales</taxon>
        <taxon>Nitrosomonadaceae</taxon>
        <taxon>Nitrosospira</taxon>
    </lineage>
</organism>
<dbReference type="KEGG" id="nlc:EBAPG3_012715"/>
<dbReference type="Proteomes" id="UP000012179">
    <property type="component" value="Chromosome"/>
</dbReference>
<keyword evidence="1" id="KW-1133">Transmembrane helix</keyword>
<dbReference type="eggNOG" id="ENOG50333E6">
    <property type="taxonomic scope" value="Bacteria"/>
</dbReference>
<gene>
    <name evidence="2" type="ORF">EBAPG3_012715</name>
</gene>
<dbReference type="AlphaFoldDB" id="A0A1W6SRY6"/>
<sequence length="122" mass="13896">MNEPELGRKVARLLDHGLGDIRQSTLNQLQSARRAALENYHMAEEIVTAGHNASVRGGHDSHVKTRKLLSLMTLLFALLSVIYWQTLQQSDENEEIDIMLLVDDLPINAYLNDEFDAWLDRP</sequence>
<evidence type="ECO:0000313" key="2">
    <source>
        <dbReference type="EMBL" id="ARO88562.1"/>
    </source>
</evidence>
<accession>A0A1W6SRY6</accession>
<name>A0A1W6SRY6_9PROT</name>
<evidence type="ECO:0000256" key="1">
    <source>
        <dbReference type="SAM" id="Phobius"/>
    </source>
</evidence>
<evidence type="ECO:0008006" key="4">
    <source>
        <dbReference type="Google" id="ProtNLM"/>
    </source>
</evidence>
<reference evidence="2 3" key="1">
    <citation type="journal article" date="2015" name="Int. J. Syst. Evol. Microbiol.">
        <title>Nitrosospira lacus sp. nov., a psychrotolerant, ammonia-oxidizing bacterium from sandy lake sediment.</title>
        <authorList>
            <person name="Urakawa H."/>
            <person name="Garcia J.C."/>
            <person name="Nielsen J.L."/>
            <person name="Le V.Q."/>
            <person name="Kozlowski J.A."/>
            <person name="Stein L.Y."/>
            <person name="Lim C.K."/>
            <person name="Pommerening-Roser A."/>
            <person name="Martens-Habbena W."/>
            <person name="Stahl D.A."/>
            <person name="Klotz M.G."/>
        </authorList>
    </citation>
    <scope>NUCLEOTIDE SEQUENCE [LARGE SCALE GENOMIC DNA]</scope>
    <source>
        <strain evidence="2 3">APG3</strain>
    </source>
</reference>
<dbReference type="InterPro" id="IPR022064">
    <property type="entry name" value="DUF3619"/>
</dbReference>
<keyword evidence="3" id="KW-1185">Reference proteome</keyword>
<dbReference type="EMBL" id="CP021106">
    <property type="protein sequence ID" value="ARO88562.1"/>
    <property type="molecule type" value="Genomic_DNA"/>
</dbReference>
<dbReference type="OrthoDB" id="8562153at2"/>
<feature type="transmembrane region" description="Helical" evidence="1">
    <location>
        <begin position="68"/>
        <end position="86"/>
    </location>
</feature>
<dbReference type="RefSeq" id="WP_004177163.1">
    <property type="nucleotide sequence ID" value="NZ_CP021106.3"/>
</dbReference>